<evidence type="ECO:0000256" key="3">
    <source>
        <dbReference type="SAM" id="Coils"/>
    </source>
</evidence>
<accession>A0A8X9AD89</accession>
<comment type="similarity">
    <text evidence="1">Belongs to the ICR family.</text>
</comment>
<feature type="coiled-coil region" evidence="3">
    <location>
        <begin position="24"/>
        <end position="114"/>
    </location>
</feature>
<keyword evidence="2 3" id="KW-0175">Coiled coil</keyword>
<feature type="region of interest" description="Disordered" evidence="4">
    <location>
        <begin position="138"/>
        <end position="176"/>
    </location>
</feature>
<dbReference type="OrthoDB" id="1932291at2759"/>
<evidence type="ECO:0000313" key="6">
    <source>
        <dbReference type="Proteomes" id="UP000298416"/>
    </source>
</evidence>
<dbReference type="Proteomes" id="UP000298416">
    <property type="component" value="Unassembled WGS sequence"/>
</dbReference>
<proteinExistence type="inferred from homology"/>
<evidence type="ECO:0000256" key="4">
    <source>
        <dbReference type="SAM" id="MobiDB-lite"/>
    </source>
</evidence>
<dbReference type="PANTHER" id="PTHR34224">
    <property type="entry name" value="INTERACTOR OF CONSTITUTIVE ACTIVE ROPS 2, CHLOROPLASTIC-RELATED"/>
    <property type="match status" value="1"/>
</dbReference>
<comment type="caution">
    <text evidence="5">The sequence shown here is derived from an EMBL/GenBank/DDBJ whole genome shotgun (WGS) entry which is preliminary data.</text>
</comment>
<protein>
    <submittedName>
        <fullName evidence="5">Uncharacterized protein</fullName>
    </submittedName>
</protein>
<dbReference type="AlphaFoldDB" id="A0A8X9AD89"/>
<dbReference type="EMBL" id="PNBA02000001">
    <property type="protein sequence ID" value="KAG6437368.1"/>
    <property type="molecule type" value="Genomic_DNA"/>
</dbReference>
<evidence type="ECO:0000313" key="5">
    <source>
        <dbReference type="EMBL" id="KAG6437368.1"/>
    </source>
</evidence>
<sequence>MENAMRISSKLGRDNAEREAKLELEVLKTSLQTTAEENEKLRREMLKTETERSKALELAESARAAEHEALLRVDKSCKKVARVTEQLDAAQASNAELEAELRRLKVQCHQWRKAAEAAAAMLSTNKYGERRGSWDYHTITSRLSSPQSDDEDDDSPKKKNPNMLKKIGLLLKKGHK</sequence>
<evidence type="ECO:0000256" key="2">
    <source>
        <dbReference type="ARBA" id="ARBA00023054"/>
    </source>
</evidence>
<dbReference type="InterPro" id="IPR029688">
    <property type="entry name" value="ICR"/>
</dbReference>
<dbReference type="PANTHER" id="PTHR34224:SF4">
    <property type="entry name" value="INTERACTOR OF CONSTITUTIVE ACTIVE ROPS 2, CHLOROPLASTIC"/>
    <property type="match status" value="1"/>
</dbReference>
<organism evidence="5">
    <name type="scientific">Salvia splendens</name>
    <name type="common">Scarlet sage</name>
    <dbReference type="NCBI Taxonomy" id="180675"/>
    <lineage>
        <taxon>Eukaryota</taxon>
        <taxon>Viridiplantae</taxon>
        <taxon>Streptophyta</taxon>
        <taxon>Embryophyta</taxon>
        <taxon>Tracheophyta</taxon>
        <taxon>Spermatophyta</taxon>
        <taxon>Magnoliopsida</taxon>
        <taxon>eudicotyledons</taxon>
        <taxon>Gunneridae</taxon>
        <taxon>Pentapetalae</taxon>
        <taxon>asterids</taxon>
        <taxon>lamiids</taxon>
        <taxon>Lamiales</taxon>
        <taxon>Lamiaceae</taxon>
        <taxon>Nepetoideae</taxon>
        <taxon>Mentheae</taxon>
        <taxon>Salviinae</taxon>
        <taxon>Salvia</taxon>
        <taxon>Salvia subgen. Calosphace</taxon>
        <taxon>core Calosphace</taxon>
    </lineage>
</organism>
<name>A0A8X9AD89_SALSN</name>
<keyword evidence="6" id="KW-1185">Reference proteome</keyword>
<feature type="compositionally biased region" description="Low complexity" evidence="4">
    <location>
        <begin position="164"/>
        <end position="176"/>
    </location>
</feature>
<evidence type="ECO:0000256" key="1">
    <source>
        <dbReference type="ARBA" id="ARBA00009778"/>
    </source>
</evidence>
<reference evidence="5" key="2">
    <citation type="submission" date="2020-08" db="EMBL/GenBank/DDBJ databases">
        <title>Plant Genome Project.</title>
        <authorList>
            <person name="Zhang R.-G."/>
        </authorList>
    </citation>
    <scope>NUCLEOTIDE SEQUENCE</scope>
    <source>
        <strain evidence="5">Huo1</strain>
        <tissue evidence="5">Leaf</tissue>
    </source>
</reference>
<gene>
    <name evidence="5" type="ORF">SASPL_102283</name>
</gene>
<reference evidence="5" key="1">
    <citation type="submission" date="2018-01" db="EMBL/GenBank/DDBJ databases">
        <authorList>
            <person name="Mao J.F."/>
        </authorList>
    </citation>
    <scope>NUCLEOTIDE SEQUENCE</scope>
    <source>
        <strain evidence="5">Huo1</strain>
        <tissue evidence="5">Leaf</tissue>
    </source>
</reference>